<evidence type="ECO:0000313" key="16">
    <source>
        <dbReference type="Proteomes" id="UP001244552"/>
    </source>
</evidence>
<evidence type="ECO:0000256" key="11">
    <source>
        <dbReference type="RuleBase" id="RU003357"/>
    </source>
</evidence>
<accession>A0ABU0MI43</accession>
<evidence type="ECO:0000259" key="14">
    <source>
        <dbReference type="Pfam" id="PF07715"/>
    </source>
</evidence>
<comment type="subcellular location">
    <subcellularLocation>
        <location evidence="1 10">Cell outer membrane</location>
        <topology evidence="1 10">Multi-pass membrane protein</topology>
    </subcellularLocation>
</comment>
<comment type="similarity">
    <text evidence="10 11">Belongs to the TonB-dependent receptor family.</text>
</comment>
<gene>
    <name evidence="15" type="ORF">QO018_001936</name>
</gene>
<keyword evidence="6" id="KW-0406">Ion transport</keyword>
<keyword evidence="8 10" id="KW-0472">Membrane</keyword>
<keyword evidence="9 10" id="KW-0998">Cell outer membrane</keyword>
<dbReference type="RefSeq" id="WP_209981048.1">
    <property type="nucleotide sequence ID" value="NZ_JAGINO010000005.1"/>
</dbReference>
<evidence type="ECO:0000256" key="3">
    <source>
        <dbReference type="ARBA" id="ARBA00022452"/>
    </source>
</evidence>
<protein>
    <submittedName>
        <fullName evidence="15">Vitamin B12 transporter</fullName>
    </submittedName>
</protein>
<dbReference type="CDD" id="cd01347">
    <property type="entry name" value="ligand_gated_channel"/>
    <property type="match status" value="1"/>
</dbReference>
<dbReference type="Pfam" id="PF00593">
    <property type="entry name" value="TonB_dep_Rec_b-barrel"/>
    <property type="match status" value="1"/>
</dbReference>
<keyword evidence="7 11" id="KW-0798">TonB box</keyword>
<evidence type="ECO:0000256" key="10">
    <source>
        <dbReference type="PROSITE-ProRule" id="PRU01360"/>
    </source>
</evidence>
<name>A0ABU0MI43_9PROT</name>
<dbReference type="PANTHER" id="PTHR30069:SF53">
    <property type="entry name" value="COLICIN I RECEPTOR-RELATED"/>
    <property type="match status" value="1"/>
</dbReference>
<evidence type="ECO:0000256" key="8">
    <source>
        <dbReference type="ARBA" id="ARBA00023136"/>
    </source>
</evidence>
<dbReference type="PROSITE" id="PS52016">
    <property type="entry name" value="TONB_DEPENDENT_REC_3"/>
    <property type="match status" value="1"/>
</dbReference>
<dbReference type="InterPro" id="IPR036942">
    <property type="entry name" value="Beta-barrel_TonB_sf"/>
</dbReference>
<dbReference type="Proteomes" id="UP001244552">
    <property type="component" value="Unassembled WGS sequence"/>
</dbReference>
<keyword evidence="16" id="KW-1185">Reference proteome</keyword>
<dbReference type="EMBL" id="JAUSVU010000005">
    <property type="protein sequence ID" value="MDQ0533087.1"/>
    <property type="molecule type" value="Genomic_DNA"/>
</dbReference>
<evidence type="ECO:0000256" key="2">
    <source>
        <dbReference type="ARBA" id="ARBA00022448"/>
    </source>
</evidence>
<dbReference type="PANTHER" id="PTHR30069">
    <property type="entry name" value="TONB-DEPENDENT OUTER MEMBRANE RECEPTOR"/>
    <property type="match status" value="1"/>
</dbReference>
<evidence type="ECO:0000256" key="6">
    <source>
        <dbReference type="ARBA" id="ARBA00023065"/>
    </source>
</evidence>
<evidence type="ECO:0000256" key="4">
    <source>
        <dbReference type="ARBA" id="ARBA00022692"/>
    </source>
</evidence>
<feature type="domain" description="TonB-dependent receptor plug" evidence="14">
    <location>
        <begin position="56"/>
        <end position="162"/>
    </location>
</feature>
<keyword evidence="3 10" id="KW-1134">Transmembrane beta strand</keyword>
<dbReference type="Gene3D" id="2.40.170.20">
    <property type="entry name" value="TonB-dependent receptor, beta-barrel domain"/>
    <property type="match status" value="1"/>
</dbReference>
<organism evidence="15 16">
    <name type="scientific">Azospirillum picis</name>
    <dbReference type="NCBI Taxonomy" id="488438"/>
    <lineage>
        <taxon>Bacteria</taxon>
        <taxon>Pseudomonadati</taxon>
        <taxon>Pseudomonadota</taxon>
        <taxon>Alphaproteobacteria</taxon>
        <taxon>Rhodospirillales</taxon>
        <taxon>Azospirillaceae</taxon>
        <taxon>Azospirillum</taxon>
    </lineage>
</organism>
<proteinExistence type="inferred from homology"/>
<evidence type="ECO:0000313" key="15">
    <source>
        <dbReference type="EMBL" id="MDQ0533087.1"/>
    </source>
</evidence>
<evidence type="ECO:0000256" key="9">
    <source>
        <dbReference type="ARBA" id="ARBA00023237"/>
    </source>
</evidence>
<evidence type="ECO:0000256" key="7">
    <source>
        <dbReference type="ARBA" id="ARBA00023077"/>
    </source>
</evidence>
<dbReference type="InterPro" id="IPR000531">
    <property type="entry name" value="Beta-barrel_TonB"/>
</dbReference>
<dbReference type="InterPro" id="IPR039426">
    <property type="entry name" value="TonB-dep_rcpt-like"/>
</dbReference>
<keyword evidence="5 12" id="KW-0732">Signal</keyword>
<sequence length="634" mass="68415">MRNSIISLFRGIAPALFLPALCAASDPADAQEVRLDRLPVGAPAPAPTAAEVAQDRATAAASEVTADEIRQQQINRLDDALRLVPGLTLSGRQAPGGAETLSIRGLGPRNTRVFIDGIEMSDTSQSQSQYPMGEFATGDIERIEVLRGPQPGRFGPDTGGGVIDITTKRPTEPLAGTAGAEYGADDTWRGNASVSGLNDRLDYRLSLAGTRSGGYSDFSKERGGVEKDPFRQWSAAGRIGLQATDGLRLDATARYQRKHLTYDADDRDVDWSRDETERFVRVGGRLDSLGGRLVHGFGIANSLVTRRYRGEGTKDDTYDGHKTRLDYGATAALSDTVTLGYGADATRESMQQHTPGFAPLAPDMDSHTWRGGAFATAGVTPLPALDLSATLRGDRHSAFGGRGTWRLGAAYTVGASGTTLRSSYGTAWQPPSLYERFDPCYGRSDLRPERSRGWDAGIEQSLFGGGLTAGATWFQASTRDQIDWVYSPPSGGACSGGGYVNTSRTRARGLELELTARPTATIDLRAAYTWQDVIDADSRERIRSRPLHQGTAVVGWRFRPDAHASLGLRYRGVTAGYSGESDAFLTADLRLSYALTENLTLQGRVENLFDRRYEEIRGHATPGRSGYAGLSARF</sequence>
<keyword evidence="4 10" id="KW-0812">Transmembrane</keyword>
<dbReference type="InterPro" id="IPR037066">
    <property type="entry name" value="Plug_dom_sf"/>
</dbReference>
<evidence type="ECO:0000256" key="5">
    <source>
        <dbReference type="ARBA" id="ARBA00022729"/>
    </source>
</evidence>
<feature type="domain" description="TonB-dependent receptor-like beta-barrel" evidence="13">
    <location>
        <begin position="184"/>
        <end position="608"/>
    </location>
</feature>
<keyword evidence="2 10" id="KW-0813">Transport</keyword>
<feature type="signal peptide" evidence="12">
    <location>
        <begin position="1"/>
        <end position="30"/>
    </location>
</feature>
<dbReference type="SUPFAM" id="SSF56935">
    <property type="entry name" value="Porins"/>
    <property type="match status" value="1"/>
</dbReference>
<comment type="caution">
    <text evidence="15">The sequence shown here is derived from an EMBL/GenBank/DDBJ whole genome shotgun (WGS) entry which is preliminary data.</text>
</comment>
<evidence type="ECO:0000256" key="1">
    <source>
        <dbReference type="ARBA" id="ARBA00004571"/>
    </source>
</evidence>
<reference evidence="15 16" key="1">
    <citation type="submission" date="2023-07" db="EMBL/GenBank/DDBJ databases">
        <title>Genomic Encyclopedia of Type Strains, Phase IV (KMG-IV): sequencing the most valuable type-strain genomes for metagenomic binning, comparative biology and taxonomic classification.</title>
        <authorList>
            <person name="Goeker M."/>
        </authorList>
    </citation>
    <scope>NUCLEOTIDE SEQUENCE [LARGE SCALE GENOMIC DNA]</scope>
    <source>
        <strain evidence="15 16">DSM 19922</strain>
    </source>
</reference>
<evidence type="ECO:0000259" key="13">
    <source>
        <dbReference type="Pfam" id="PF00593"/>
    </source>
</evidence>
<feature type="chain" id="PRO_5045055782" evidence="12">
    <location>
        <begin position="31"/>
        <end position="634"/>
    </location>
</feature>
<dbReference type="Gene3D" id="2.170.130.10">
    <property type="entry name" value="TonB-dependent receptor, plug domain"/>
    <property type="match status" value="1"/>
</dbReference>
<dbReference type="InterPro" id="IPR012910">
    <property type="entry name" value="Plug_dom"/>
</dbReference>
<dbReference type="Pfam" id="PF07715">
    <property type="entry name" value="Plug"/>
    <property type="match status" value="1"/>
</dbReference>
<evidence type="ECO:0000256" key="12">
    <source>
        <dbReference type="SAM" id="SignalP"/>
    </source>
</evidence>